<organism evidence="11 12">
    <name type="scientific">Rhipicephalus sanguineus</name>
    <name type="common">Brown dog tick</name>
    <name type="synonym">Ixodes sanguineus</name>
    <dbReference type="NCBI Taxonomy" id="34632"/>
    <lineage>
        <taxon>Eukaryota</taxon>
        <taxon>Metazoa</taxon>
        <taxon>Ecdysozoa</taxon>
        <taxon>Arthropoda</taxon>
        <taxon>Chelicerata</taxon>
        <taxon>Arachnida</taxon>
        <taxon>Acari</taxon>
        <taxon>Parasitiformes</taxon>
        <taxon>Ixodida</taxon>
        <taxon>Ixodoidea</taxon>
        <taxon>Ixodidae</taxon>
        <taxon>Rhipicephalinae</taxon>
        <taxon>Rhipicephalus</taxon>
        <taxon>Rhipicephalus</taxon>
    </lineage>
</organism>
<dbReference type="EC" id="3.1.1.-" evidence="9"/>
<feature type="domain" description="Carboxylesterase type B" evidence="10">
    <location>
        <begin position="28"/>
        <end position="538"/>
    </location>
</feature>
<dbReference type="Proteomes" id="UP000821837">
    <property type="component" value="Unassembled WGS sequence"/>
</dbReference>
<feature type="chain" id="PRO_5039745196" description="Carboxylic ester hydrolase" evidence="9">
    <location>
        <begin position="21"/>
        <end position="542"/>
    </location>
</feature>
<evidence type="ECO:0000313" key="12">
    <source>
        <dbReference type="Proteomes" id="UP000821837"/>
    </source>
</evidence>
<keyword evidence="2" id="KW-0719">Serine esterase</keyword>
<dbReference type="PANTHER" id="PTHR43918:SF4">
    <property type="entry name" value="CARBOXYLIC ESTER HYDROLASE"/>
    <property type="match status" value="1"/>
</dbReference>
<dbReference type="GO" id="GO:0003990">
    <property type="term" value="F:acetylcholinesterase activity"/>
    <property type="evidence" value="ECO:0007669"/>
    <property type="project" value="UniProtKB-EC"/>
</dbReference>
<feature type="active site" description="Charge relay system" evidence="8">
    <location>
        <position position="458"/>
    </location>
</feature>
<comment type="similarity">
    <text evidence="1 9">Belongs to the type-B carboxylesterase/lipase family.</text>
</comment>
<reference evidence="11" key="2">
    <citation type="submission" date="2021-09" db="EMBL/GenBank/DDBJ databases">
        <authorList>
            <person name="Jia N."/>
            <person name="Wang J."/>
            <person name="Shi W."/>
            <person name="Du L."/>
            <person name="Sun Y."/>
            <person name="Zhan W."/>
            <person name="Jiang J."/>
            <person name="Wang Q."/>
            <person name="Zhang B."/>
            <person name="Ji P."/>
            <person name="Sakyi L.B."/>
            <person name="Cui X."/>
            <person name="Yuan T."/>
            <person name="Jiang B."/>
            <person name="Yang W."/>
            <person name="Lam T.T.-Y."/>
            <person name="Chang Q."/>
            <person name="Ding S."/>
            <person name="Wang X."/>
            <person name="Zhu J."/>
            <person name="Ruan X."/>
            <person name="Zhao L."/>
            <person name="Wei J."/>
            <person name="Que T."/>
            <person name="Du C."/>
            <person name="Cheng J."/>
            <person name="Dai P."/>
            <person name="Han X."/>
            <person name="Huang E."/>
            <person name="Gao Y."/>
            <person name="Liu J."/>
            <person name="Shao H."/>
            <person name="Ye R."/>
            <person name="Li L."/>
            <person name="Wei W."/>
            <person name="Wang X."/>
            <person name="Wang C."/>
            <person name="Huo Q."/>
            <person name="Li W."/>
            <person name="Guo W."/>
            <person name="Chen H."/>
            <person name="Chen S."/>
            <person name="Zhou L."/>
            <person name="Zhou L."/>
            <person name="Ni X."/>
            <person name="Tian J."/>
            <person name="Zhou Y."/>
            <person name="Sheng Y."/>
            <person name="Liu T."/>
            <person name="Pan Y."/>
            <person name="Xia L."/>
            <person name="Li J."/>
            <person name="Zhao F."/>
            <person name="Cao W."/>
        </authorList>
    </citation>
    <scope>NUCLEOTIDE SEQUENCE</scope>
    <source>
        <strain evidence="11">Rsan-2018</strain>
        <tissue evidence="11">Larvae</tissue>
    </source>
</reference>
<feature type="active site" description="Acyl-ester intermediate" evidence="8">
    <location>
        <position position="213"/>
    </location>
</feature>
<evidence type="ECO:0000256" key="3">
    <source>
        <dbReference type="ARBA" id="ARBA00022801"/>
    </source>
</evidence>
<dbReference type="InterPro" id="IPR050654">
    <property type="entry name" value="AChE-related_enzymes"/>
</dbReference>
<comment type="caution">
    <text evidence="11">The sequence shown here is derived from an EMBL/GenBank/DDBJ whole genome shotgun (WGS) entry which is preliminary data.</text>
</comment>
<evidence type="ECO:0000256" key="9">
    <source>
        <dbReference type="RuleBase" id="RU361235"/>
    </source>
</evidence>
<dbReference type="PRINTS" id="PR00878">
    <property type="entry name" value="CHOLNESTRASE"/>
</dbReference>
<dbReference type="EMBL" id="JABSTV010001759">
    <property type="protein sequence ID" value="KAH7932045.1"/>
    <property type="molecule type" value="Genomic_DNA"/>
</dbReference>
<dbReference type="InterPro" id="IPR019819">
    <property type="entry name" value="Carboxylesterase_B_CS"/>
</dbReference>
<dbReference type="SUPFAM" id="SSF53474">
    <property type="entry name" value="alpha/beta-Hydrolases"/>
    <property type="match status" value="1"/>
</dbReference>
<dbReference type="GO" id="GO:0005886">
    <property type="term" value="C:plasma membrane"/>
    <property type="evidence" value="ECO:0007669"/>
    <property type="project" value="TreeGrafter"/>
</dbReference>
<evidence type="ECO:0000256" key="5">
    <source>
        <dbReference type="ARBA" id="ARBA00023157"/>
    </source>
</evidence>
<dbReference type="OMA" id="DFIFQAT"/>
<dbReference type="Pfam" id="PF00135">
    <property type="entry name" value="COesterase"/>
    <property type="match status" value="1"/>
</dbReference>
<dbReference type="FunFam" id="3.40.50.1820:FF:000029">
    <property type="entry name" value="Acetylcholinesterase"/>
    <property type="match status" value="1"/>
</dbReference>
<keyword evidence="12" id="KW-1185">Reference proteome</keyword>
<dbReference type="AlphaFoldDB" id="A0A9D4SLQ8"/>
<keyword evidence="9" id="KW-0732">Signal</keyword>
<keyword evidence="3 9" id="KW-0378">Hydrolase</keyword>
<dbReference type="GO" id="GO:0005615">
    <property type="term" value="C:extracellular space"/>
    <property type="evidence" value="ECO:0007669"/>
    <property type="project" value="TreeGrafter"/>
</dbReference>
<dbReference type="PANTHER" id="PTHR43918">
    <property type="entry name" value="ACETYLCHOLINESTERASE"/>
    <property type="match status" value="1"/>
</dbReference>
<protein>
    <recommendedName>
        <fullName evidence="9">Carboxylic ester hydrolase</fullName>
        <ecNumber evidence="9">3.1.1.-</ecNumber>
    </recommendedName>
</protein>
<evidence type="ECO:0000259" key="10">
    <source>
        <dbReference type="Pfam" id="PF00135"/>
    </source>
</evidence>
<dbReference type="OrthoDB" id="6489278at2759"/>
<evidence type="ECO:0000313" key="11">
    <source>
        <dbReference type="EMBL" id="KAH7932045.1"/>
    </source>
</evidence>
<dbReference type="PROSITE" id="PS00941">
    <property type="entry name" value="CARBOXYLESTERASE_B_2"/>
    <property type="match status" value="1"/>
</dbReference>
<evidence type="ECO:0000256" key="8">
    <source>
        <dbReference type="PIRSR" id="PIRSR600997-1"/>
    </source>
</evidence>
<reference evidence="11" key="1">
    <citation type="journal article" date="2020" name="Cell">
        <title>Large-Scale Comparative Analyses of Tick Genomes Elucidate Their Genetic Diversity and Vector Capacities.</title>
        <authorList>
            <consortium name="Tick Genome and Microbiome Consortium (TIGMIC)"/>
            <person name="Jia N."/>
            <person name="Wang J."/>
            <person name="Shi W."/>
            <person name="Du L."/>
            <person name="Sun Y."/>
            <person name="Zhan W."/>
            <person name="Jiang J.F."/>
            <person name="Wang Q."/>
            <person name="Zhang B."/>
            <person name="Ji P."/>
            <person name="Bell-Sakyi L."/>
            <person name="Cui X.M."/>
            <person name="Yuan T.T."/>
            <person name="Jiang B.G."/>
            <person name="Yang W.F."/>
            <person name="Lam T.T."/>
            <person name="Chang Q.C."/>
            <person name="Ding S.J."/>
            <person name="Wang X.J."/>
            <person name="Zhu J.G."/>
            <person name="Ruan X.D."/>
            <person name="Zhao L."/>
            <person name="Wei J.T."/>
            <person name="Ye R.Z."/>
            <person name="Que T.C."/>
            <person name="Du C.H."/>
            <person name="Zhou Y.H."/>
            <person name="Cheng J.X."/>
            <person name="Dai P.F."/>
            <person name="Guo W.B."/>
            <person name="Han X.H."/>
            <person name="Huang E.J."/>
            <person name="Li L.F."/>
            <person name="Wei W."/>
            <person name="Gao Y.C."/>
            <person name="Liu J.Z."/>
            <person name="Shao H.Z."/>
            <person name="Wang X."/>
            <person name="Wang C.C."/>
            <person name="Yang T.C."/>
            <person name="Huo Q.B."/>
            <person name="Li W."/>
            <person name="Chen H.Y."/>
            <person name="Chen S.E."/>
            <person name="Zhou L.G."/>
            <person name="Ni X.B."/>
            <person name="Tian J.H."/>
            <person name="Sheng Y."/>
            <person name="Liu T."/>
            <person name="Pan Y.S."/>
            <person name="Xia L.Y."/>
            <person name="Li J."/>
            <person name="Zhao F."/>
            <person name="Cao W.C."/>
        </authorList>
    </citation>
    <scope>NUCLEOTIDE SEQUENCE</scope>
    <source>
        <strain evidence="11">Rsan-2018</strain>
    </source>
</reference>
<keyword evidence="4" id="KW-0531">Neurotransmitter degradation</keyword>
<sequence length="542" mass="59700">MVMGTALLAWLVASVLTATADDALVERQTTEGTVRGRVVRVLNNTVEQYLGIPFAQPPVGPLRFKPPLPKTPWEGTVDATAGNTACPQVLTEGITLGNLSFSEDCLYLNVWVPEAAKSPGSLRPVLAWIHGGAFTLGSANQANYSGVFLSALGDVVVVSMNYRLGILGFMSANSPEAPGNVGLLDQNVALKWVQRNIEHFGGDPERVTLFGESAGSMCIHAHIMSPLSEGLFKRAVLMSGTMYSLDTWDTVEESLAKAEKVANVVGCSSGGTIELASNAEEVVHCMRNKSADELLKASLEITAPKLAPFAPTYHDEFLPRNPIMAMKRGFFSSVDVLAGVTSDEGAAFLLFPVVRELLAEDLKDFPQEELVKSLRAALWRLLKDDVPDVLHTYTEEVAEGDNTALRRQYIDYVSDRVFNCPLQFFAEYYSKWGNTVFSYVFAHKSMIFPLPAWMGVPHGTDVAFTFGYPYAADPDSPDGRMTEAFIRMLFTFSENGIPEIPNNQTWPKYSKSSPNIILINNSQFNQSEGFRTSYCERWRHLY</sequence>
<name>A0A9D4SLQ8_RHISA</name>
<dbReference type="InterPro" id="IPR029058">
    <property type="entry name" value="AB_hydrolase_fold"/>
</dbReference>
<dbReference type="PROSITE" id="PS00122">
    <property type="entry name" value="CARBOXYLESTERASE_B_1"/>
    <property type="match status" value="1"/>
</dbReference>
<feature type="signal peptide" evidence="9">
    <location>
        <begin position="1"/>
        <end position="20"/>
    </location>
</feature>
<evidence type="ECO:0000256" key="1">
    <source>
        <dbReference type="ARBA" id="ARBA00005964"/>
    </source>
</evidence>
<dbReference type="GO" id="GO:0006581">
    <property type="term" value="P:acetylcholine catabolic process"/>
    <property type="evidence" value="ECO:0007669"/>
    <property type="project" value="TreeGrafter"/>
</dbReference>
<comment type="catalytic activity">
    <reaction evidence="7">
        <text>acetylcholine + H2O = choline + acetate + H(+)</text>
        <dbReference type="Rhea" id="RHEA:17561"/>
        <dbReference type="ChEBI" id="CHEBI:15354"/>
        <dbReference type="ChEBI" id="CHEBI:15355"/>
        <dbReference type="ChEBI" id="CHEBI:15377"/>
        <dbReference type="ChEBI" id="CHEBI:15378"/>
        <dbReference type="ChEBI" id="CHEBI:30089"/>
        <dbReference type="EC" id="3.1.1.7"/>
    </reaction>
</comment>
<proteinExistence type="inferred from homology"/>
<dbReference type="GO" id="GO:0019695">
    <property type="term" value="P:choline metabolic process"/>
    <property type="evidence" value="ECO:0007669"/>
    <property type="project" value="TreeGrafter"/>
</dbReference>
<dbReference type="InterPro" id="IPR002018">
    <property type="entry name" value="CarbesteraseB"/>
</dbReference>
<dbReference type="InterPro" id="IPR000997">
    <property type="entry name" value="Cholinesterase"/>
</dbReference>
<keyword evidence="6" id="KW-0325">Glycoprotein</keyword>
<gene>
    <name evidence="11" type="ORF">HPB52_024944</name>
</gene>
<evidence type="ECO:0000256" key="7">
    <source>
        <dbReference type="ARBA" id="ARBA00048484"/>
    </source>
</evidence>
<evidence type="ECO:0000256" key="2">
    <source>
        <dbReference type="ARBA" id="ARBA00022487"/>
    </source>
</evidence>
<dbReference type="Gene3D" id="3.40.50.1820">
    <property type="entry name" value="alpha/beta hydrolase"/>
    <property type="match status" value="1"/>
</dbReference>
<evidence type="ECO:0000256" key="4">
    <source>
        <dbReference type="ARBA" id="ARBA00022867"/>
    </source>
</evidence>
<evidence type="ECO:0000256" key="6">
    <source>
        <dbReference type="ARBA" id="ARBA00023180"/>
    </source>
</evidence>
<dbReference type="VEuPathDB" id="VectorBase:RSAN_044486"/>
<feature type="active site" description="Charge relay system" evidence="8">
    <location>
        <position position="344"/>
    </location>
</feature>
<dbReference type="InterPro" id="IPR019826">
    <property type="entry name" value="Carboxylesterase_B_AS"/>
</dbReference>
<keyword evidence="5" id="KW-1015">Disulfide bond</keyword>
<accession>A0A9D4SLQ8</accession>